<name>A0AAV6PBB9_SOLSE</name>
<proteinExistence type="predicted"/>
<evidence type="ECO:0000313" key="1">
    <source>
        <dbReference type="EMBL" id="KAG7453830.1"/>
    </source>
</evidence>
<organism evidence="1 2">
    <name type="scientific">Solea senegalensis</name>
    <name type="common">Senegalese sole</name>
    <dbReference type="NCBI Taxonomy" id="28829"/>
    <lineage>
        <taxon>Eukaryota</taxon>
        <taxon>Metazoa</taxon>
        <taxon>Chordata</taxon>
        <taxon>Craniata</taxon>
        <taxon>Vertebrata</taxon>
        <taxon>Euteleostomi</taxon>
        <taxon>Actinopterygii</taxon>
        <taxon>Neopterygii</taxon>
        <taxon>Teleostei</taxon>
        <taxon>Neoteleostei</taxon>
        <taxon>Acanthomorphata</taxon>
        <taxon>Carangaria</taxon>
        <taxon>Pleuronectiformes</taxon>
        <taxon>Pleuronectoidei</taxon>
        <taxon>Soleidae</taxon>
        <taxon>Solea</taxon>
    </lineage>
</organism>
<dbReference type="EMBL" id="JAGKHQ010001742">
    <property type="protein sequence ID" value="KAG7453830.1"/>
    <property type="molecule type" value="Genomic_DNA"/>
</dbReference>
<keyword evidence="2" id="KW-1185">Reference proteome</keyword>
<comment type="caution">
    <text evidence="1">The sequence shown here is derived from an EMBL/GenBank/DDBJ whole genome shotgun (WGS) entry which is preliminary data.</text>
</comment>
<accession>A0AAV6PBB9</accession>
<sequence length="237" mass="26298">MYKLSRVWTESALKSTLNIYGIIPLFSNEASTVPIQSRPRTVLYELVFAARSTKQTKTSGAGTVIREINKSSTGHERMGPWARSGSSERTVVLHSYSVCFFSNNQTLCIPPPLLRGLGSAFNVTAINHNKIFEAQRSSLRNPTKTKTVDAVQFPAHVKAISAAHKNLLQSVKFAAVQLILTQKMTLMWTCESAGVLPPFTARDEEHTADAFTQVDKCISDRIFCGAESRPQKRQHDD</sequence>
<dbReference type="AlphaFoldDB" id="A0AAV6PBB9"/>
<reference evidence="1 2" key="1">
    <citation type="journal article" date="2021" name="Sci. Rep.">
        <title>Chromosome anchoring in Senegalese sole (Solea senegalensis) reveals sex-associated markers and genome rearrangements in flatfish.</title>
        <authorList>
            <person name="Guerrero-Cozar I."/>
            <person name="Gomez-Garrido J."/>
            <person name="Berbel C."/>
            <person name="Martinez-Blanch J.F."/>
            <person name="Alioto T."/>
            <person name="Claros M.G."/>
            <person name="Gagnaire P.A."/>
            <person name="Manchado M."/>
        </authorList>
    </citation>
    <scope>NUCLEOTIDE SEQUENCE [LARGE SCALE GENOMIC DNA]</scope>
    <source>
        <strain evidence="1">Sse05_10M</strain>
    </source>
</reference>
<protein>
    <submittedName>
        <fullName evidence="1">Uncharacterized protein</fullName>
    </submittedName>
</protein>
<evidence type="ECO:0000313" key="2">
    <source>
        <dbReference type="Proteomes" id="UP000693946"/>
    </source>
</evidence>
<gene>
    <name evidence="1" type="ORF">JOB18_048764</name>
</gene>
<dbReference type="Proteomes" id="UP000693946">
    <property type="component" value="Unassembled WGS sequence"/>
</dbReference>